<dbReference type="AlphaFoldDB" id="M5FQU1"/>
<feature type="compositionally biased region" description="Polar residues" evidence="1">
    <location>
        <begin position="217"/>
        <end position="230"/>
    </location>
</feature>
<dbReference type="GeneID" id="63688517"/>
<dbReference type="CDD" id="cd02537">
    <property type="entry name" value="GT8_Glycogenin"/>
    <property type="match status" value="1"/>
</dbReference>
<dbReference type="InterPro" id="IPR050587">
    <property type="entry name" value="GNT1/Glycosyltrans_8"/>
</dbReference>
<sequence length="362" mass="41341">MIHSRRLSDSGGLTIAPHRHPHYHKESIPSSFPISPSISVSSPYSNVVSTYQAAYTPRPARCAWVTLLTKSSYLPGVITLAHTFREVGSAYPLLVICTPQLPARARRILAAHDIQCRDVQPLVPNQGAYEWSGAFKRFEETWNKLRVFELEEYDRVVLMDSDMVVLHNMDELMTMPLPSRDWVAAAHVCACNPRKLAHYPPDWVPKNCAHTSMHGRGSSSLANHPDNSPTSPRPYGSLNSGLVVLHPSLTTSEAIQTFLHTSPLVPTFQFPDQDLLSEFFRGRWRPLPYVYNALKTLSQCHTPMWSTEEVRCLHYILEKPWENRQGLFHDIWWEKWIVSRQTVHELCGEKDEEYVAQYVTAK</sequence>
<dbReference type="OMA" id="WRRTDQT"/>
<keyword evidence="3" id="KW-1185">Reference proteome</keyword>
<evidence type="ECO:0000313" key="3">
    <source>
        <dbReference type="Proteomes" id="UP000030653"/>
    </source>
</evidence>
<dbReference type="OrthoDB" id="2014201at2759"/>
<dbReference type="InterPro" id="IPR002495">
    <property type="entry name" value="Glyco_trans_8"/>
</dbReference>
<dbReference type="STRING" id="1858805.M5FQU1"/>
<dbReference type="RefSeq" id="XP_040626238.1">
    <property type="nucleotide sequence ID" value="XM_040773455.1"/>
</dbReference>
<feature type="region of interest" description="Disordered" evidence="1">
    <location>
        <begin position="214"/>
        <end position="233"/>
    </location>
</feature>
<organism evidence="2 3">
    <name type="scientific">Dacryopinax primogenitus (strain DJM 731)</name>
    <name type="common">Brown rot fungus</name>
    <dbReference type="NCBI Taxonomy" id="1858805"/>
    <lineage>
        <taxon>Eukaryota</taxon>
        <taxon>Fungi</taxon>
        <taxon>Dikarya</taxon>
        <taxon>Basidiomycota</taxon>
        <taxon>Agaricomycotina</taxon>
        <taxon>Dacrymycetes</taxon>
        <taxon>Dacrymycetales</taxon>
        <taxon>Dacrymycetaceae</taxon>
        <taxon>Dacryopinax</taxon>
    </lineage>
</organism>
<dbReference type="HOGENOM" id="CLU_049943_1_0_1"/>
<gene>
    <name evidence="2" type="ORF">DACRYDRAFT_23907</name>
</gene>
<protein>
    <submittedName>
        <fullName evidence="2">Nucleotide-diphospho-sugar transferase</fullName>
    </submittedName>
</protein>
<proteinExistence type="predicted"/>
<dbReference type="EMBL" id="JH795870">
    <property type="protein sequence ID" value="EJT99340.1"/>
    <property type="molecule type" value="Genomic_DNA"/>
</dbReference>
<evidence type="ECO:0000256" key="1">
    <source>
        <dbReference type="SAM" id="MobiDB-lite"/>
    </source>
</evidence>
<dbReference type="InterPro" id="IPR029044">
    <property type="entry name" value="Nucleotide-diphossugar_trans"/>
</dbReference>
<accession>M5FQU1</accession>
<dbReference type="Pfam" id="PF01501">
    <property type="entry name" value="Glyco_transf_8"/>
    <property type="match status" value="1"/>
</dbReference>
<name>M5FQU1_DACPD</name>
<feature type="region of interest" description="Disordered" evidence="1">
    <location>
        <begin position="1"/>
        <end position="28"/>
    </location>
</feature>
<dbReference type="GO" id="GO:0016757">
    <property type="term" value="F:glycosyltransferase activity"/>
    <property type="evidence" value="ECO:0007669"/>
    <property type="project" value="InterPro"/>
</dbReference>
<reference evidence="2 3" key="1">
    <citation type="journal article" date="2012" name="Science">
        <title>The Paleozoic origin of enzymatic lignin decomposition reconstructed from 31 fungal genomes.</title>
        <authorList>
            <person name="Floudas D."/>
            <person name="Binder M."/>
            <person name="Riley R."/>
            <person name="Barry K."/>
            <person name="Blanchette R.A."/>
            <person name="Henrissat B."/>
            <person name="Martinez A.T."/>
            <person name="Otillar R."/>
            <person name="Spatafora J.W."/>
            <person name="Yadav J.S."/>
            <person name="Aerts A."/>
            <person name="Benoit I."/>
            <person name="Boyd A."/>
            <person name="Carlson A."/>
            <person name="Copeland A."/>
            <person name="Coutinho P.M."/>
            <person name="de Vries R.P."/>
            <person name="Ferreira P."/>
            <person name="Findley K."/>
            <person name="Foster B."/>
            <person name="Gaskell J."/>
            <person name="Glotzer D."/>
            <person name="Gorecki P."/>
            <person name="Heitman J."/>
            <person name="Hesse C."/>
            <person name="Hori C."/>
            <person name="Igarashi K."/>
            <person name="Jurgens J.A."/>
            <person name="Kallen N."/>
            <person name="Kersten P."/>
            <person name="Kohler A."/>
            <person name="Kuees U."/>
            <person name="Kumar T.K.A."/>
            <person name="Kuo A."/>
            <person name="LaButti K."/>
            <person name="Larrondo L.F."/>
            <person name="Lindquist E."/>
            <person name="Ling A."/>
            <person name="Lombard V."/>
            <person name="Lucas S."/>
            <person name="Lundell T."/>
            <person name="Martin R."/>
            <person name="McLaughlin D.J."/>
            <person name="Morgenstern I."/>
            <person name="Morin E."/>
            <person name="Murat C."/>
            <person name="Nagy L.G."/>
            <person name="Nolan M."/>
            <person name="Ohm R.A."/>
            <person name="Patyshakuliyeva A."/>
            <person name="Rokas A."/>
            <person name="Ruiz-Duenas F.J."/>
            <person name="Sabat G."/>
            <person name="Salamov A."/>
            <person name="Samejima M."/>
            <person name="Schmutz J."/>
            <person name="Slot J.C."/>
            <person name="St John F."/>
            <person name="Stenlid J."/>
            <person name="Sun H."/>
            <person name="Sun S."/>
            <person name="Syed K."/>
            <person name="Tsang A."/>
            <person name="Wiebenga A."/>
            <person name="Young D."/>
            <person name="Pisabarro A."/>
            <person name="Eastwood D.C."/>
            <person name="Martin F."/>
            <person name="Cullen D."/>
            <person name="Grigoriev I.V."/>
            <person name="Hibbett D.S."/>
        </authorList>
    </citation>
    <scope>NUCLEOTIDE SEQUENCE [LARGE SCALE GENOMIC DNA]</scope>
    <source>
        <strain evidence="2 3">DJM-731 SS1</strain>
    </source>
</reference>
<dbReference type="Gene3D" id="3.90.550.10">
    <property type="entry name" value="Spore Coat Polysaccharide Biosynthesis Protein SpsA, Chain A"/>
    <property type="match status" value="1"/>
</dbReference>
<dbReference type="SUPFAM" id="SSF53448">
    <property type="entry name" value="Nucleotide-diphospho-sugar transferases"/>
    <property type="match status" value="1"/>
</dbReference>
<keyword evidence="2" id="KW-0808">Transferase</keyword>
<dbReference type="Proteomes" id="UP000030653">
    <property type="component" value="Unassembled WGS sequence"/>
</dbReference>
<dbReference type="PANTHER" id="PTHR11183">
    <property type="entry name" value="GLYCOGENIN SUBFAMILY MEMBER"/>
    <property type="match status" value="1"/>
</dbReference>
<evidence type="ECO:0000313" key="2">
    <source>
        <dbReference type="EMBL" id="EJT99340.1"/>
    </source>
</evidence>